<comment type="caution">
    <text evidence="3">The sequence shown here is derived from an EMBL/GenBank/DDBJ whole genome shotgun (WGS) entry which is preliminary data.</text>
</comment>
<reference evidence="3 4" key="1">
    <citation type="submission" date="2019-08" db="EMBL/GenBank/DDBJ databases">
        <title>In-depth cultivation of the pig gut microbiome towards novel bacterial diversity and tailored functional studies.</title>
        <authorList>
            <person name="Wylensek D."/>
            <person name="Hitch T.C.A."/>
            <person name="Clavel T."/>
        </authorList>
    </citation>
    <scope>NUCLEOTIDE SEQUENCE [LARGE SCALE GENOMIC DNA]</scope>
    <source>
        <strain evidence="3 4">Oil-RF-744-WCA-WT-10</strain>
    </source>
</reference>
<evidence type="ECO:0000256" key="2">
    <source>
        <dbReference type="SAM" id="SignalP"/>
    </source>
</evidence>
<evidence type="ECO:0000256" key="1">
    <source>
        <dbReference type="SAM" id="Coils"/>
    </source>
</evidence>
<keyword evidence="2" id="KW-0732">Signal</keyword>
<feature type="coiled-coil region" evidence="1">
    <location>
        <begin position="39"/>
        <end position="66"/>
    </location>
</feature>
<gene>
    <name evidence="3" type="ORF">FYJ29_10755</name>
</gene>
<feature type="signal peptide" evidence="2">
    <location>
        <begin position="1"/>
        <end position="21"/>
    </location>
</feature>
<sequence>MKKTILVAVALFSLTSLQAQFVINSTFQPMTYDEIVAPLRMYQQAYDEALNRLDSYIDKYAEAMNEEKYRSAKFYLERCIQLNNRFDGNLIKPKTLQDALAQCEKLIELQDKERAQLRNRNY</sequence>
<dbReference type="RefSeq" id="WP_154326849.1">
    <property type="nucleotide sequence ID" value="NZ_CP045696.1"/>
</dbReference>
<keyword evidence="4" id="KW-1185">Reference proteome</keyword>
<accession>A0A6L5XEK3</accession>
<feature type="chain" id="PRO_5027028515" evidence="2">
    <location>
        <begin position="22"/>
        <end position="122"/>
    </location>
</feature>
<proteinExistence type="predicted"/>
<keyword evidence="1" id="KW-0175">Coiled coil</keyword>
<name>A0A6L5XEK3_9BACT</name>
<dbReference type="AlphaFoldDB" id="A0A6L5XEK3"/>
<protein>
    <submittedName>
        <fullName evidence="3">Uncharacterized protein</fullName>
    </submittedName>
</protein>
<organism evidence="3 4">
    <name type="scientific">Sodaliphilus pleomorphus</name>
    <dbReference type="NCBI Taxonomy" id="2606626"/>
    <lineage>
        <taxon>Bacteria</taxon>
        <taxon>Pseudomonadati</taxon>
        <taxon>Bacteroidota</taxon>
        <taxon>Bacteroidia</taxon>
        <taxon>Bacteroidales</taxon>
        <taxon>Muribaculaceae</taxon>
        <taxon>Sodaliphilus</taxon>
    </lineage>
</organism>
<evidence type="ECO:0000313" key="4">
    <source>
        <dbReference type="Proteomes" id="UP000483362"/>
    </source>
</evidence>
<dbReference type="EMBL" id="VULT01000018">
    <property type="protein sequence ID" value="MSS18235.1"/>
    <property type="molecule type" value="Genomic_DNA"/>
</dbReference>
<dbReference type="Proteomes" id="UP000483362">
    <property type="component" value="Unassembled WGS sequence"/>
</dbReference>
<evidence type="ECO:0000313" key="3">
    <source>
        <dbReference type="EMBL" id="MSS18235.1"/>
    </source>
</evidence>